<keyword evidence="2" id="KW-0472">Membrane</keyword>
<keyword evidence="2" id="KW-0812">Transmembrane</keyword>
<feature type="transmembrane region" description="Helical" evidence="2">
    <location>
        <begin position="374"/>
        <end position="393"/>
    </location>
</feature>
<keyword evidence="2" id="KW-1133">Transmembrane helix</keyword>
<dbReference type="PROSITE" id="PS50011">
    <property type="entry name" value="PROTEIN_KINASE_DOM"/>
    <property type="match status" value="1"/>
</dbReference>
<evidence type="ECO:0000313" key="5">
    <source>
        <dbReference type="Proteomes" id="UP000183053"/>
    </source>
</evidence>
<keyword evidence="5" id="KW-1185">Reference proteome</keyword>
<dbReference type="EMBL" id="FNLF01000002">
    <property type="protein sequence ID" value="SDR21645.1"/>
    <property type="molecule type" value="Genomic_DNA"/>
</dbReference>
<proteinExistence type="predicted"/>
<dbReference type="RefSeq" id="WP_068564561.1">
    <property type="nucleotide sequence ID" value="NZ_FNLF01000002.1"/>
</dbReference>
<accession>A0A1H1H825</accession>
<dbReference type="OrthoDB" id="4061674at2"/>
<evidence type="ECO:0000256" key="1">
    <source>
        <dbReference type="SAM" id="MobiDB-lite"/>
    </source>
</evidence>
<sequence>MSDPRTSAPVLERSRLGDLTRIAGGGQGVTYNAPGVQLGFADAAVYKEYRADVLPHVNVRHLAAMPELLLHRSGAVSLRLVTICAWPCATVRDGAATVGFVMPRIPERFFVDMTTVRGVQRKAAEFQHLLNSPEYLAQRGIAITSGDRYRLVGALATALDFLHSLGIVVGDMSPKNMMFALRPDAAVYFIDADAMRVSGDSVARQVESPGWEVPSGEEAATQYSDRYKLGLMALRLLAGDQDLKDPRRLPPGTAPEIVGLITRSLSGDPASRPAPSEWAPKSVSAAAVADRTPPPGLAKAPSPAVVAQPVPSHPVRRNLPPTVPVPNGVPVRPSTPAPPVQWPGAPATFAGPPQLARPVRPDPVKVPMGGGTKAVGVIVAAVLVLAVVSAYVWDQKISTRSSGYTSPPETTAVVRTPTTMPAGTTQCSGSQAYTDQVDTCRLALKVALVLYKNELPKTYRNIIDNDTSKIYDFDCRYTSDRSTQVRCLSSESPYPVVYFP</sequence>
<dbReference type="AlphaFoldDB" id="A0A1H1H825"/>
<gene>
    <name evidence="4" type="ORF">SAMN04489765_3904</name>
</gene>
<evidence type="ECO:0000256" key="2">
    <source>
        <dbReference type="SAM" id="Phobius"/>
    </source>
</evidence>
<dbReference type="STRING" id="47312.SAMN04489765_3904"/>
<evidence type="ECO:0000259" key="3">
    <source>
        <dbReference type="PROSITE" id="PS50011"/>
    </source>
</evidence>
<dbReference type="GO" id="GO:0004672">
    <property type="term" value="F:protein kinase activity"/>
    <property type="evidence" value="ECO:0007669"/>
    <property type="project" value="InterPro"/>
</dbReference>
<protein>
    <recommendedName>
        <fullName evidence="3">Protein kinase domain-containing protein</fullName>
    </recommendedName>
</protein>
<dbReference type="SUPFAM" id="SSF56112">
    <property type="entry name" value="Protein kinase-like (PK-like)"/>
    <property type="match status" value="1"/>
</dbReference>
<feature type="domain" description="Protein kinase" evidence="3">
    <location>
        <begin position="16"/>
        <end position="288"/>
    </location>
</feature>
<reference evidence="5" key="1">
    <citation type="submission" date="2016-10" db="EMBL/GenBank/DDBJ databases">
        <authorList>
            <person name="Varghese N."/>
            <person name="Submissions S."/>
        </authorList>
    </citation>
    <scope>NUCLEOTIDE SEQUENCE [LARGE SCALE GENOMIC DNA]</scope>
    <source>
        <strain evidence="5">DSM 44142</strain>
    </source>
</reference>
<feature type="compositionally biased region" description="Low complexity" evidence="1">
    <location>
        <begin position="298"/>
        <end position="310"/>
    </location>
</feature>
<dbReference type="InterPro" id="IPR011009">
    <property type="entry name" value="Kinase-like_dom_sf"/>
</dbReference>
<dbReference type="InterPro" id="IPR000719">
    <property type="entry name" value="Prot_kinase_dom"/>
</dbReference>
<feature type="region of interest" description="Disordered" evidence="1">
    <location>
        <begin position="294"/>
        <end position="322"/>
    </location>
</feature>
<name>A0A1H1H825_9ACTN</name>
<organism evidence="4 5">
    <name type="scientific">Tsukamurella pulmonis</name>
    <dbReference type="NCBI Taxonomy" id="47312"/>
    <lineage>
        <taxon>Bacteria</taxon>
        <taxon>Bacillati</taxon>
        <taxon>Actinomycetota</taxon>
        <taxon>Actinomycetes</taxon>
        <taxon>Mycobacteriales</taxon>
        <taxon>Tsukamurellaceae</taxon>
        <taxon>Tsukamurella</taxon>
    </lineage>
</organism>
<dbReference type="Gene3D" id="1.10.510.10">
    <property type="entry name" value="Transferase(Phosphotransferase) domain 1"/>
    <property type="match status" value="1"/>
</dbReference>
<dbReference type="GO" id="GO:0005524">
    <property type="term" value="F:ATP binding"/>
    <property type="evidence" value="ECO:0007669"/>
    <property type="project" value="InterPro"/>
</dbReference>
<dbReference type="Proteomes" id="UP000183053">
    <property type="component" value="Unassembled WGS sequence"/>
</dbReference>
<evidence type="ECO:0000313" key="4">
    <source>
        <dbReference type="EMBL" id="SDR21645.1"/>
    </source>
</evidence>